<dbReference type="AlphaFoldDB" id="A0A9D9J0B1"/>
<dbReference type="GO" id="GO:0051301">
    <property type="term" value="P:cell division"/>
    <property type="evidence" value="ECO:0007669"/>
    <property type="project" value="UniProtKB-KW"/>
</dbReference>
<accession>A0A9D9J0B1</accession>
<dbReference type="Proteomes" id="UP000823772">
    <property type="component" value="Unassembled WGS sequence"/>
</dbReference>
<evidence type="ECO:0000313" key="1">
    <source>
        <dbReference type="EMBL" id="MBO8481461.1"/>
    </source>
</evidence>
<reference evidence="1" key="2">
    <citation type="journal article" date="2021" name="PeerJ">
        <title>Extensive microbial diversity within the chicken gut microbiome revealed by metagenomics and culture.</title>
        <authorList>
            <person name="Gilroy R."/>
            <person name="Ravi A."/>
            <person name="Getino M."/>
            <person name="Pursley I."/>
            <person name="Horton D.L."/>
            <person name="Alikhan N.F."/>
            <person name="Baker D."/>
            <person name="Gharbi K."/>
            <person name="Hall N."/>
            <person name="Watson M."/>
            <person name="Adriaenssens E.M."/>
            <person name="Foster-Nyarko E."/>
            <person name="Jarju S."/>
            <person name="Secka A."/>
            <person name="Antonio M."/>
            <person name="Oren A."/>
            <person name="Chaudhuri R.R."/>
            <person name="La Ragione R."/>
            <person name="Hildebrand F."/>
            <person name="Pallen M.J."/>
        </authorList>
    </citation>
    <scope>NUCLEOTIDE SEQUENCE</scope>
    <source>
        <strain evidence="1">B3-2255</strain>
    </source>
</reference>
<organism evidence="1 2">
    <name type="scientific">Candidatus Merdivivens faecigallinarum</name>
    <dbReference type="NCBI Taxonomy" id="2840871"/>
    <lineage>
        <taxon>Bacteria</taxon>
        <taxon>Pseudomonadati</taxon>
        <taxon>Bacteroidota</taxon>
        <taxon>Bacteroidia</taxon>
        <taxon>Bacteroidales</taxon>
        <taxon>Muribaculaceae</taxon>
        <taxon>Muribaculaceae incertae sedis</taxon>
        <taxon>Candidatus Merdivivens</taxon>
    </lineage>
</organism>
<comment type="caution">
    <text evidence="1">The sequence shown here is derived from an EMBL/GenBank/DDBJ whole genome shotgun (WGS) entry which is preliminary data.</text>
</comment>
<sequence length="103" mass="11950">MNDDGQKIKIKIADRELSLKVKSPDDEANFRRGAKDVNELLSQYKERYPGNSLSDFLSMIALIMAKKVHELKNRMDNDPLRGDIEDLSSRLKKYLEKDNIDDH</sequence>
<dbReference type="Pfam" id="PF05164">
    <property type="entry name" value="ZapA"/>
    <property type="match status" value="1"/>
</dbReference>
<dbReference type="InterPro" id="IPR007838">
    <property type="entry name" value="Cell_div_ZapA-like"/>
</dbReference>
<gene>
    <name evidence="1" type="ORF">IAC87_02815</name>
</gene>
<evidence type="ECO:0000313" key="2">
    <source>
        <dbReference type="Proteomes" id="UP000823772"/>
    </source>
</evidence>
<dbReference type="InterPro" id="IPR036192">
    <property type="entry name" value="Cell_div_ZapA-like_sf"/>
</dbReference>
<name>A0A9D9J0B1_9BACT</name>
<protein>
    <submittedName>
        <fullName evidence="1">Cell division protein ZapA</fullName>
    </submittedName>
</protein>
<dbReference type="EMBL" id="JADILY010000058">
    <property type="protein sequence ID" value="MBO8481461.1"/>
    <property type="molecule type" value="Genomic_DNA"/>
</dbReference>
<dbReference type="SUPFAM" id="SSF102829">
    <property type="entry name" value="Cell division protein ZapA-like"/>
    <property type="match status" value="1"/>
</dbReference>
<proteinExistence type="predicted"/>
<keyword evidence="1" id="KW-0131">Cell cycle</keyword>
<keyword evidence="1" id="KW-0132">Cell division</keyword>
<reference evidence="1" key="1">
    <citation type="submission" date="2020-10" db="EMBL/GenBank/DDBJ databases">
        <authorList>
            <person name="Gilroy R."/>
        </authorList>
    </citation>
    <scope>NUCLEOTIDE SEQUENCE</scope>
    <source>
        <strain evidence="1">B3-2255</strain>
    </source>
</reference>